<evidence type="ECO:0000256" key="4">
    <source>
        <dbReference type="ARBA" id="ARBA00022898"/>
    </source>
</evidence>
<dbReference type="InterPro" id="IPR005814">
    <property type="entry name" value="Aminotrans_3"/>
</dbReference>
<dbReference type="InterPro" id="IPR049704">
    <property type="entry name" value="Aminotrans_3_PPA_site"/>
</dbReference>
<keyword evidence="4 5" id="KW-0663">Pyridoxal phosphate</keyword>
<dbReference type="RefSeq" id="WP_126657634.1">
    <property type="nucleotide sequence ID" value="NZ_RYYR01000003.1"/>
</dbReference>
<dbReference type="PIRSF" id="PIRSF000521">
    <property type="entry name" value="Transaminase_4ab_Lys_Orn"/>
    <property type="match status" value="1"/>
</dbReference>
<dbReference type="GO" id="GO:0042802">
    <property type="term" value="F:identical protein binding"/>
    <property type="evidence" value="ECO:0007669"/>
    <property type="project" value="TreeGrafter"/>
</dbReference>
<evidence type="ECO:0000256" key="1">
    <source>
        <dbReference type="ARBA" id="ARBA00001933"/>
    </source>
</evidence>
<name>A0A3S0P5Y8_9BACI</name>
<comment type="similarity">
    <text evidence="5">Belongs to the class-III pyridoxal-phosphate-dependent aminotransferase family.</text>
</comment>
<dbReference type="InterPro" id="IPR050103">
    <property type="entry name" value="Class-III_PLP-dep_AT"/>
</dbReference>
<dbReference type="Gene3D" id="3.90.1150.10">
    <property type="entry name" value="Aspartate Aminotransferase, domain 1"/>
    <property type="match status" value="1"/>
</dbReference>
<dbReference type="InterPro" id="IPR015424">
    <property type="entry name" value="PyrdxlP-dep_Trfase"/>
</dbReference>
<organism evidence="6 7">
    <name type="scientific">Lysinibacillus antri</name>
    <dbReference type="NCBI Taxonomy" id="2498145"/>
    <lineage>
        <taxon>Bacteria</taxon>
        <taxon>Bacillati</taxon>
        <taxon>Bacillota</taxon>
        <taxon>Bacilli</taxon>
        <taxon>Bacillales</taxon>
        <taxon>Bacillaceae</taxon>
        <taxon>Lysinibacillus</taxon>
    </lineage>
</organism>
<dbReference type="GO" id="GO:0008483">
    <property type="term" value="F:transaminase activity"/>
    <property type="evidence" value="ECO:0007669"/>
    <property type="project" value="UniProtKB-KW"/>
</dbReference>
<dbReference type="CDD" id="cd00610">
    <property type="entry name" value="OAT_like"/>
    <property type="match status" value="1"/>
</dbReference>
<dbReference type="FunFam" id="3.40.640.10:FF:000004">
    <property type="entry name" value="Acetylornithine aminotransferase"/>
    <property type="match status" value="1"/>
</dbReference>
<evidence type="ECO:0000256" key="3">
    <source>
        <dbReference type="ARBA" id="ARBA00022679"/>
    </source>
</evidence>
<comment type="caution">
    <text evidence="6">The sequence shown here is derived from an EMBL/GenBank/DDBJ whole genome shotgun (WGS) entry which is preliminary data.</text>
</comment>
<dbReference type="PROSITE" id="PS00600">
    <property type="entry name" value="AA_TRANSFER_CLASS_3"/>
    <property type="match status" value="1"/>
</dbReference>
<comment type="cofactor">
    <cofactor evidence="1">
        <name>pyridoxal 5'-phosphate</name>
        <dbReference type="ChEBI" id="CHEBI:597326"/>
    </cofactor>
</comment>
<dbReference type="Gene3D" id="3.40.640.10">
    <property type="entry name" value="Type I PLP-dependent aspartate aminotransferase-like (Major domain)"/>
    <property type="match status" value="1"/>
</dbReference>
<protein>
    <submittedName>
        <fullName evidence="6">Aspartate aminotransferase family protein</fullName>
    </submittedName>
</protein>
<evidence type="ECO:0000313" key="6">
    <source>
        <dbReference type="EMBL" id="RUL55887.1"/>
    </source>
</evidence>
<dbReference type="SUPFAM" id="SSF53383">
    <property type="entry name" value="PLP-dependent transferases"/>
    <property type="match status" value="1"/>
</dbReference>
<dbReference type="InterPro" id="IPR015422">
    <property type="entry name" value="PyrdxlP-dep_Trfase_small"/>
</dbReference>
<dbReference type="InterPro" id="IPR015421">
    <property type="entry name" value="PyrdxlP-dep_Trfase_major"/>
</dbReference>
<dbReference type="Proteomes" id="UP000287910">
    <property type="component" value="Unassembled WGS sequence"/>
</dbReference>
<keyword evidence="2 6" id="KW-0032">Aminotransferase</keyword>
<gene>
    <name evidence="6" type="ORF">EK386_03465</name>
</gene>
<keyword evidence="7" id="KW-1185">Reference proteome</keyword>
<accession>A0A3S0P5Y8</accession>
<evidence type="ECO:0000256" key="5">
    <source>
        <dbReference type="RuleBase" id="RU003560"/>
    </source>
</evidence>
<dbReference type="GO" id="GO:0030170">
    <property type="term" value="F:pyridoxal phosphate binding"/>
    <property type="evidence" value="ECO:0007669"/>
    <property type="project" value="InterPro"/>
</dbReference>
<evidence type="ECO:0000313" key="7">
    <source>
        <dbReference type="Proteomes" id="UP000287910"/>
    </source>
</evidence>
<proteinExistence type="inferred from homology"/>
<dbReference type="EMBL" id="RYYR01000003">
    <property type="protein sequence ID" value="RUL55887.1"/>
    <property type="molecule type" value="Genomic_DNA"/>
</dbReference>
<reference evidence="6 7" key="1">
    <citation type="submission" date="2018-12" db="EMBL/GenBank/DDBJ databases">
        <title>Lysinibacillus antri sp. nov., isolated from a cave soil.</title>
        <authorList>
            <person name="Narsing Rao M.P."/>
            <person name="Zhang H."/>
            <person name="Dong Z.-Y."/>
            <person name="Niu X.-K."/>
            <person name="Zhang K."/>
            <person name="Fang B.-Z."/>
            <person name="Kang Y.-Q."/>
            <person name="Xiao M."/>
            <person name="Li W.-J."/>
        </authorList>
    </citation>
    <scope>NUCLEOTIDE SEQUENCE [LARGE SCALE GENOMIC DNA]</scope>
    <source>
        <strain evidence="6 7">SYSU K30002</strain>
    </source>
</reference>
<dbReference type="PANTHER" id="PTHR11986:SF79">
    <property type="entry name" value="ACETYLORNITHINE AMINOTRANSFERASE, MITOCHONDRIAL"/>
    <property type="match status" value="1"/>
</dbReference>
<dbReference type="PANTHER" id="PTHR11986">
    <property type="entry name" value="AMINOTRANSFERASE CLASS III"/>
    <property type="match status" value="1"/>
</dbReference>
<dbReference type="Pfam" id="PF00202">
    <property type="entry name" value="Aminotran_3"/>
    <property type="match status" value="1"/>
</dbReference>
<evidence type="ECO:0000256" key="2">
    <source>
        <dbReference type="ARBA" id="ARBA00022576"/>
    </source>
</evidence>
<dbReference type="AlphaFoldDB" id="A0A3S0P5Y8"/>
<keyword evidence="3 6" id="KW-0808">Transferase</keyword>
<sequence>MNFFENKKDILQKSINWWNPGKTKQWQEDGIDLVIGKREGYYFYDMDGKKLMNVHLNGGTFNLGHRNPELIEALLEATNYFDIGNHHFPSITRAQLAEQLAQCTPEGLKYTIFSSGGSEAIDVALKCARYATKRKKFISIKNGYHGHTGLAVSLGNERYSKVFLSEGDPNEFVHVPFNDLSAMEQELSKGDVAGVIIETIPATYGFPLPLQNYLATVKAMCERYGSVYIADEVQTGLMRTGKLWGIEHYGVKPDILVTAKGLGGGIYPIAATVVNERAGGWMNEDGLAHISTFGGAELGCVVASKVLEISQRPQVVKNVDYVARYLRSGLERIQQQYPDFFVGIRQLGVVMGLEFDHPEGAKYVMSSLYKHGVWAIYSMLDNRVLQFKPGLLCNKAYCDELLEKCEAGIKEASQQIKYSFTR</sequence>